<reference evidence="1" key="1">
    <citation type="submission" date="2023-04" db="EMBL/GenBank/DDBJ databases">
        <title>A chromosome-level genome assembly of the parasitoid wasp Eretmocerus hayati.</title>
        <authorList>
            <person name="Zhong Y."/>
            <person name="Liu S."/>
            <person name="Liu Y."/>
        </authorList>
    </citation>
    <scope>NUCLEOTIDE SEQUENCE</scope>
    <source>
        <strain evidence="1">ZJU_SS_LIU_2023</strain>
    </source>
</reference>
<comment type="caution">
    <text evidence="1">The sequence shown here is derived from an EMBL/GenBank/DDBJ whole genome shotgun (WGS) entry which is preliminary data.</text>
</comment>
<protein>
    <submittedName>
        <fullName evidence="1">Uncharacterized protein</fullName>
    </submittedName>
</protein>
<keyword evidence="2" id="KW-1185">Reference proteome</keyword>
<dbReference type="EMBL" id="CM056742">
    <property type="protein sequence ID" value="KAJ8681206.1"/>
    <property type="molecule type" value="Genomic_DNA"/>
</dbReference>
<sequence length="218" mass="24860">MKILQETLVILLGFLVTSLASTTKEDDCKKLSPGIRQYLASNNLTIPDDYCCIMNVGVYKLYTNLTTWNEARESCKKEGAHLAIINSRKEAELLRDMFTNSTLMKTPDFNKVRVLIGFHDMYRDGNFVTLFDDSLEKAGYNTWTTQWGGQPDNTHRGDGRVQNCGTLADDGGLDDIDCTWQHGFICEIPMTQESWHAVSRSLQKFALWQYIVSLYYSI</sequence>
<organism evidence="1 2">
    <name type="scientific">Eretmocerus hayati</name>
    <dbReference type="NCBI Taxonomy" id="131215"/>
    <lineage>
        <taxon>Eukaryota</taxon>
        <taxon>Metazoa</taxon>
        <taxon>Ecdysozoa</taxon>
        <taxon>Arthropoda</taxon>
        <taxon>Hexapoda</taxon>
        <taxon>Insecta</taxon>
        <taxon>Pterygota</taxon>
        <taxon>Neoptera</taxon>
        <taxon>Endopterygota</taxon>
        <taxon>Hymenoptera</taxon>
        <taxon>Apocrita</taxon>
        <taxon>Proctotrupomorpha</taxon>
        <taxon>Chalcidoidea</taxon>
        <taxon>Aphelinidae</taxon>
        <taxon>Aphelininae</taxon>
        <taxon>Eretmocerus</taxon>
    </lineage>
</organism>
<dbReference type="Proteomes" id="UP001239111">
    <property type="component" value="Chromosome 2"/>
</dbReference>
<evidence type="ECO:0000313" key="2">
    <source>
        <dbReference type="Proteomes" id="UP001239111"/>
    </source>
</evidence>
<gene>
    <name evidence="1" type="ORF">QAD02_016993</name>
</gene>
<name>A0ACC2PEG8_9HYME</name>
<evidence type="ECO:0000313" key="1">
    <source>
        <dbReference type="EMBL" id="KAJ8681206.1"/>
    </source>
</evidence>
<accession>A0ACC2PEG8</accession>
<proteinExistence type="predicted"/>